<evidence type="ECO:0000256" key="1">
    <source>
        <dbReference type="SAM" id="MobiDB-lite"/>
    </source>
</evidence>
<dbReference type="AlphaFoldDB" id="A0A0H2RFH7"/>
<name>A0A0H2RFH7_9AGAM</name>
<dbReference type="InParanoid" id="A0A0H2RFH7"/>
<keyword evidence="3" id="KW-1185">Reference proteome</keyword>
<dbReference type="Proteomes" id="UP000053477">
    <property type="component" value="Unassembled WGS sequence"/>
</dbReference>
<dbReference type="OrthoDB" id="3255924at2759"/>
<feature type="compositionally biased region" description="Low complexity" evidence="1">
    <location>
        <begin position="384"/>
        <end position="400"/>
    </location>
</feature>
<gene>
    <name evidence="2" type="ORF">SCHPADRAFT_942742</name>
</gene>
<sequence length="526" mass="56395">MDDFSWTDGLRAALRPCLPCFASSREEDGGTASDSNEGARSRNPRAQATRSRQNDLDGLLRTPEDTDVDAETWSLHSNVGRERSRKKRKGKKRSTKNSGSSSSSFFSYFVGGRSNQPIRLPESDSEDDGAVNDRLLHPRSLARSNSSSAASVSSSLAFDSDASSLDATAIGKLSAQEALARAEAAAEEARARVEAERLAEEARQERAEAKRRRKERRELRRASQLIAMGVEDVPPGAFDYQQHQQGYPSPELLPPPSYFSTGPHANAGYAPIPADFTQPHIRVMGDVFNAPSPLAGVIEEEDHDDDGHTDFGAEVYTIKARRSKSNLRAGTSDGGSSSRSSRSHATSATTTTSSTSSSADPSAVAYQRFLAMAALNGGQAALAAIPSPSTPALSLSPSSATGMGPGFNSGAEQPQPSFAINEDNIPPLADPPKRKKKRRPETWIAPSSASPHSLTFDPQSMKAPPPASQFFNLEQDRVRFQIPPMQGNAIPNSTLGLDVNSNVDLQDGLAKASRKKKNRMSMSGAL</sequence>
<feature type="compositionally biased region" description="Low complexity" evidence="1">
    <location>
        <begin position="96"/>
        <end position="114"/>
    </location>
</feature>
<feature type="compositionally biased region" description="Basic and acidic residues" evidence="1">
    <location>
        <begin position="187"/>
        <end position="208"/>
    </location>
</feature>
<evidence type="ECO:0000313" key="3">
    <source>
        <dbReference type="Proteomes" id="UP000053477"/>
    </source>
</evidence>
<feature type="region of interest" description="Disordered" evidence="1">
    <location>
        <begin position="21"/>
        <end position="160"/>
    </location>
</feature>
<feature type="compositionally biased region" description="Polar residues" evidence="1">
    <location>
        <begin position="445"/>
        <end position="458"/>
    </location>
</feature>
<reference evidence="2 3" key="1">
    <citation type="submission" date="2015-04" db="EMBL/GenBank/DDBJ databases">
        <title>Complete genome sequence of Schizopora paradoxa KUC8140, a cosmopolitan wood degrader in East Asia.</title>
        <authorList>
            <consortium name="DOE Joint Genome Institute"/>
            <person name="Min B."/>
            <person name="Park H."/>
            <person name="Jang Y."/>
            <person name="Kim J.-J."/>
            <person name="Kim K.H."/>
            <person name="Pangilinan J."/>
            <person name="Lipzen A."/>
            <person name="Riley R."/>
            <person name="Grigoriev I.V."/>
            <person name="Spatafora J.W."/>
            <person name="Choi I.-G."/>
        </authorList>
    </citation>
    <scope>NUCLEOTIDE SEQUENCE [LARGE SCALE GENOMIC DNA]</scope>
    <source>
        <strain evidence="2 3">KUC8140</strain>
    </source>
</reference>
<feature type="compositionally biased region" description="Low complexity" evidence="1">
    <location>
        <begin position="141"/>
        <end position="160"/>
    </location>
</feature>
<feature type="compositionally biased region" description="Low complexity" evidence="1">
    <location>
        <begin position="328"/>
        <end position="361"/>
    </location>
</feature>
<dbReference type="EMBL" id="KQ086022">
    <property type="protein sequence ID" value="KLO10610.1"/>
    <property type="molecule type" value="Genomic_DNA"/>
</dbReference>
<organism evidence="2 3">
    <name type="scientific">Schizopora paradoxa</name>
    <dbReference type="NCBI Taxonomy" id="27342"/>
    <lineage>
        <taxon>Eukaryota</taxon>
        <taxon>Fungi</taxon>
        <taxon>Dikarya</taxon>
        <taxon>Basidiomycota</taxon>
        <taxon>Agaricomycotina</taxon>
        <taxon>Agaricomycetes</taxon>
        <taxon>Hymenochaetales</taxon>
        <taxon>Schizoporaceae</taxon>
        <taxon>Schizopora</taxon>
    </lineage>
</organism>
<feature type="compositionally biased region" description="Basic residues" evidence="1">
    <location>
        <begin position="83"/>
        <end position="95"/>
    </location>
</feature>
<accession>A0A0H2RFH7</accession>
<feature type="region of interest" description="Disordered" evidence="1">
    <location>
        <begin position="322"/>
        <end position="361"/>
    </location>
</feature>
<feature type="region of interest" description="Disordered" evidence="1">
    <location>
        <begin position="384"/>
        <end position="468"/>
    </location>
</feature>
<proteinExistence type="predicted"/>
<feature type="compositionally biased region" description="Polar residues" evidence="1">
    <location>
        <begin position="32"/>
        <end position="51"/>
    </location>
</feature>
<evidence type="ECO:0000313" key="2">
    <source>
        <dbReference type="EMBL" id="KLO10610.1"/>
    </source>
</evidence>
<feature type="region of interest" description="Disordered" evidence="1">
    <location>
        <begin position="181"/>
        <end position="219"/>
    </location>
</feature>
<protein>
    <submittedName>
        <fullName evidence="2">Uncharacterized protein</fullName>
    </submittedName>
</protein>